<dbReference type="EMBL" id="NQXA01000019">
    <property type="protein sequence ID" value="PHQ28133.1"/>
    <property type="molecule type" value="Genomic_DNA"/>
</dbReference>
<gene>
    <name evidence="1" type="ORF">CJ305_16520</name>
</gene>
<evidence type="ECO:0000313" key="2">
    <source>
        <dbReference type="Proteomes" id="UP000229433"/>
    </source>
</evidence>
<reference evidence="1 2" key="1">
    <citation type="submission" date="2017-08" db="EMBL/GenBank/DDBJ databases">
        <title>The whole genome shortgun sequences of strain Leeuwenhoekiella nanhaiensis G18 from the South China Sea.</title>
        <authorList>
            <person name="Liu Q."/>
        </authorList>
    </citation>
    <scope>NUCLEOTIDE SEQUENCE [LARGE SCALE GENOMIC DNA]</scope>
    <source>
        <strain evidence="1 2">G18</strain>
    </source>
</reference>
<dbReference type="RefSeq" id="WP_099647413.1">
    <property type="nucleotide sequence ID" value="NZ_KZ319300.1"/>
</dbReference>
<organism evidence="1 2">
    <name type="scientific">Leeuwenhoekiella nanhaiensis</name>
    <dbReference type="NCBI Taxonomy" id="1655491"/>
    <lineage>
        <taxon>Bacteria</taxon>
        <taxon>Pseudomonadati</taxon>
        <taxon>Bacteroidota</taxon>
        <taxon>Flavobacteriia</taxon>
        <taxon>Flavobacteriales</taxon>
        <taxon>Flavobacteriaceae</taxon>
        <taxon>Leeuwenhoekiella</taxon>
    </lineage>
</organism>
<dbReference type="AlphaFoldDB" id="A0A2G1VMZ6"/>
<sequence length="219" mass="23378">MDYLKITVQVIIFNAFYLLNAQVGINTETPQATLDVNGTARVTDLPVESTSDITVTGLTGGEQLNLTELGANIIFVNNEAVIRPVSRTTGQVDLGVIIPDATNGNTRTIHVLDPQLGEGEANDLATFVTCINYAGANYEIGGIKGGTEGRRLTLFFSDSSKNVSMMLESTTVLDPSQRITFPVNKPFFGISGTGSIELVYDADAGPDGAGRWLVLKYQG</sequence>
<protein>
    <submittedName>
        <fullName evidence="1">Uncharacterized protein</fullName>
    </submittedName>
</protein>
<name>A0A2G1VMZ6_9FLAO</name>
<accession>A0A2G1VMZ6</accession>
<keyword evidence="2" id="KW-1185">Reference proteome</keyword>
<comment type="caution">
    <text evidence="1">The sequence shown here is derived from an EMBL/GenBank/DDBJ whole genome shotgun (WGS) entry which is preliminary data.</text>
</comment>
<dbReference type="Proteomes" id="UP000229433">
    <property type="component" value="Unassembled WGS sequence"/>
</dbReference>
<evidence type="ECO:0000313" key="1">
    <source>
        <dbReference type="EMBL" id="PHQ28133.1"/>
    </source>
</evidence>
<proteinExistence type="predicted"/>
<dbReference type="OrthoDB" id="1273065at2"/>